<dbReference type="Gene3D" id="3.60.10.10">
    <property type="entry name" value="Endonuclease/exonuclease/phosphatase"/>
    <property type="match status" value="1"/>
</dbReference>
<accession>A0AA47NP20</accession>
<dbReference type="Proteomes" id="UP001174136">
    <property type="component" value="Unassembled WGS sequence"/>
</dbReference>
<protein>
    <recommendedName>
        <fullName evidence="3">Endonuclease/exonuclease/phosphatase domain-containing protein</fullName>
    </recommendedName>
</protein>
<evidence type="ECO:0000313" key="1">
    <source>
        <dbReference type="EMBL" id="KAK0131362.1"/>
    </source>
</evidence>
<organism evidence="1 2">
    <name type="scientific">Merluccius polli</name>
    <name type="common">Benguela hake</name>
    <name type="synonym">Merluccius cadenati</name>
    <dbReference type="NCBI Taxonomy" id="89951"/>
    <lineage>
        <taxon>Eukaryota</taxon>
        <taxon>Metazoa</taxon>
        <taxon>Chordata</taxon>
        <taxon>Craniata</taxon>
        <taxon>Vertebrata</taxon>
        <taxon>Euteleostomi</taxon>
        <taxon>Actinopterygii</taxon>
        <taxon>Neopterygii</taxon>
        <taxon>Teleostei</taxon>
        <taxon>Neoteleostei</taxon>
        <taxon>Acanthomorphata</taxon>
        <taxon>Zeiogadaria</taxon>
        <taxon>Gadariae</taxon>
        <taxon>Gadiformes</taxon>
        <taxon>Gadoidei</taxon>
        <taxon>Merlucciidae</taxon>
        <taxon>Merluccius</taxon>
    </lineage>
</organism>
<dbReference type="InterPro" id="IPR036691">
    <property type="entry name" value="Endo/exonu/phosph_ase_sf"/>
</dbReference>
<dbReference type="AlphaFoldDB" id="A0AA47NP20"/>
<sequence>MNIRSLSTKALLVQDLIFENKLDILGLYESWLKPDVYLPLNAATPPNYVLAFCSLVPIKQTKSIADSFFLAIVYQPPGPYSLFVEEFSEFAADLVTYSDKVLLVGDFNIHVNNLSDSLAKVWFQTACPAPYPQRWKHAGSCSDPVVVSCPYDARQATYSCHRITPATTAAMADKLPLSLAPLSHYRGSVDRLMDDFNIALSSAIDSAAPLIKKRTTKRLAPWFTEDTRTLKQSCRKLEHKWCSTKLEVHQLAWHDSLLSYKTALTASRNAYFSSVINLNKNKFLFDTVKTLMQKQPQKLPITARSDLKVLLLAYKTLHGLVPPYLKDLIISLLSFSAPPFRSWPINP</sequence>
<dbReference type="SUPFAM" id="SSF56219">
    <property type="entry name" value="DNase I-like"/>
    <property type="match status" value="1"/>
</dbReference>
<comment type="caution">
    <text evidence="1">The sequence shown here is derived from an EMBL/GenBank/DDBJ whole genome shotgun (WGS) entry which is preliminary data.</text>
</comment>
<dbReference type="PANTHER" id="PTHR46670:SF3">
    <property type="entry name" value="ENDONUCLEASE_EXONUCLEASE_PHOSPHATASE DOMAIN-CONTAINING PROTEIN"/>
    <property type="match status" value="1"/>
</dbReference>
<keyword evidence="2" id="KW-1185">Reference proteome</keyword>
<name>A0AA47NP20_MERPO</name>
<reference evidence="1" key="1">
    <citation type="journal article" date="2023" name="Front. Mar. Sci.">
        <title>A new Merluccius polli reference genome to investigate the effects of global change in West African waters.</title>
        <authorList>
            <person name="Mateo J.L."/>
            <person name="Blanco-Fernandez C."/>
            <person name="Garcia-Vazquez E."/>
            <person name="Machado-Schiaffino G."/>
        </authorList>
    </citation>
    <scope>NUCLEOTIDE SEQUENCE</scope>
    <source>
        <strain evidence="1">C29</strain>
        <tissue evidence="1">Fin</tissue>
    </source>
</reference>
<gene>
    <name evidence="1" type="ORF">N1851_033943</name>
</gene>
<evidence type="ECO:0008006" key="3">
    <source>
        <dbReference type="Google" id="ProtNLM"/>
    </source>
</evidence>
<dbReference type="EMBL" id="JAOPHQ010006548">
    <property type="protein sequence ID" value="KAK0131362.1"/>
    <property type="molecule type" value="Genomic_DNA"/>
</dbReference>
<proteinExistence type="predicted"/>
<evidence type="ECO:0000313" key="2">
    <source>
        <dbReference type="Proteomes" id="UP001174136"/>
    </source>
</evidence>
<dbReference type="PANTHER" id="PTHR46670">
    <property type="entry name" value="ENDO/EXONUCLEASE/PHOSPHATASE DOMAIN-CONTAINING PROTEIN"/>
    <property type="match status" value="1"/>
</dbReference>